<evidence type="ECO:0000313" key="9">
    <source>
        <dbReference type="Proteomes" id="UP000305417"/>
    </source>
</evidence>
<dbReference type="KEGG" id="acib:ACBT_1188"/>
<dbReference type="EMBL" id="CP054051">
    <property type="protein sequence ID" value="QKJ27097.1"/>
    <property type="molecule type" value="Genomic_DNA"/>
</dbReference>
<evidence type="ECO:0000313" key="8">
    <source>
        <dbReference type="EMBL" id="TLS96901.1"/>
    </source>
</evidence>
<reference evidence="7 10" key="2">
    <citation type="submission" date="2020-05" db="EMBL/GenBank/DDBJ databases">
        <title>Complete genome sequencing of Campylobacter and Arcobacter type strains.</title>
        <authorList>
            <person name="Miller W.G."/>
            <person name="Yee E."/>
        </authorList>
    </citation>
    <scope>NUCLEOTIDE SEQUENCE [LARGE SCALE GENOMIC DNA]</scope>
    <source>
        <strain evidence="7 10">LMG 21996</strain>
    </source>
</reference>
<feature type="compositionally biased region" description="Basic and acidic residues" evidence="5">
    <location>
        <begin position="1"/>
        <end position="19"/>
    </location>
</feature>
<evidence type="ECO:0000256" key="1">
    <source>
        <dbReference type="ARBA" id="ARBA00004167"/>
    </source>
</evidence>
<organism evidence="7 10">
    <name type="scientific">Aliarcobacter cibarius</name>
    <dbReference type="NCBI Taxonomy" id="255507"/>
    <lineage>
        <taxon>Bacteria</taxon>
        <taxon>Pseudomonadati</taxon>
        <taxon>Campylobacterota</taxon>
        <taxon>Epsilonproteobacteria</taxon>
        <taxon>Campylobacterales</taxon>
        <taxon>Arcobacteraceae</taxon>
        <taxon>Aliarcobacter</taxon>
    </lineage>
</organism>
<evidence type="ECO:0000256" key="3">
    <source>
        <dbReference type="ARBA" id="ARBA00022989"/>
    </source>
</evidence>
<dbReference type="Proteomes" id="UP000305417">
    <property type="component" value="Unassembled WGS sequence"/>
</dbReference>
<dbReference type="AlphaFoldDB" id="A0A7L5JPH2"/>
<gene>
    <name evidence="7" type="ORF">ACBT_1188</name>
    <name evidence="8" type="ORF">FE247_09240</name>
</gene>
<dbReference type="PANTHER" id="PTHR30168">
    <property type="entry name" value="PUTATIVE MEMBRANE PROTEIN YPFJ"/>
    <property type="match status" value="1"/>
</dbReference>
<name>A0A7L5JPH2_9BACT</name>
<dbReference type="RefSeq" id="WP_024775356.1">
    <property type="nucleotide sequence ID" value="NZ_CP054051.1"/>
</dbReference>
<dbReference type="GO" id="GO:0016020">
    <property type="term" value="C:membrane"/>
    <property type="evidence" value="ECO:0007669"/>
    <property type="project" value="UniProtKB-SubCell"/>
</dbReference>
<dbReference type="EMBL" id="VBUC01000026">
    <property type="protein sequence ID" value="TLS96901.1"/>
    <property type="molecule type" value="Genomic_DNA"/>
</dbReference>
<proteinExistence type="predicted"/>
<sequence>MKWEDNRRSSNVEDRRDETQNFGSRTSGGSILSLLPLIRTLLGTKIGRIILIIGVLLYFVFGINPLSLIDGGVSTQTNQTKVVNKQIDDRQAEFVSVVLAQTEDIWREVLRKNGLSYSDAKLVLFRGAVNSGCGFASSQVGPFYCPLDKKVYLDLSFFDELARKYKAPGEFAQAYVVAHEIGHHVQNLLGTLNKVEKAKNSLSKNEQNVLQVKVELQADCYSGIWAYYSKKMFGSIEEGDLEAGLRAASAIGDDTLQKQSQGYVVPDSFTHGSSQQRMEALKKGFYSGDLKTCAIN</sequence>
<dbReference type="Proteomes" id="UP000509513">
    <property type="component" value="Chromosome"/>
</dbReference>
<dbReference type="InterPro" id="IPR007343">
    <property type="entry name" value="Uncharacterised_pept_Zn_put"/>
</dbReference>
<protein>
    <submittedName>
        <fullName evidence="7">Putative neutral zinc metallopeptidase</fullName>
    </submittedName>
</protein>
<evidence type="ECO:0000313" key="7">
    <source>
        <dbReference type="EMBL" id="QKJ27097.1"/>
    </source>
</evidence>
<keyword evidence="3 6" id="KW-1133">Transmembrane helix</keyword>
<evidence type="ECO:0000256" key="2">
    <source>
        <dbReference type="ARBA" id="ARBA00022692"/>
    </source>
</evidence>
<evidence type="ECO:0000256" key="4">
    <source>
        <dbReference type="ARBA" id="ARBA00023136"/>
    </source>
</evidence>
<feature type="region of interest" description="Disordered" evidence="5">
    <location>
        <begin position="1"/>
        <end position="24"/>
    </location>
</feature>
<comment type="subcellular location">
    <subcellularLocation>
        <location evidence="1">Membrane</location>
        <topology evidence="1">Single-pass membrane protein</topology>
    </subcellularLocation>
</comment>
<accession>A0A7L5JPH2</accession>
<evidence type="ECO:0000256" key="6">
    <source>
        <dbReference type="SAM" id="Phobius"/>
    </source>
</evidence>
<evidence type="ECO:0000256" key="5">
    <source>
        <dbReference type="SAM" id="MobiDB-lite"/>
    </source>
</evidence>
<reference evidence="8 9" key="1">
    <citation type="submission" date="2019-05" db="EMBL/GenBank/DDBJ databases">
        <title>Arcobacter cibarius and Arcobacter thereius providing challenges in identification an antibiotic susceptibility and Quinolone resistance.</title>
        <authorList>
            <person name="Busch A."/>
            <person name="Hanel I."/>
            <person name="Hotzel H."/>
            <person name="Tomaso H."/>
        </authorList>
    </citation>
    <scope>NUCLEOTIDE SEQUENCE [LARGE SCALE GENOMIC DNA]</scope>
    <source>
        <strain evidence="8 9">16CS0831-2</strain>
    </source>
</reference>
<evidence type="ECO:0000313" key="10">
    <source>
        <dbReference type="Proteomes" id="UP000509513"/>
    </source>
</evidence>
<keyword evidence="2 6" id="KW-0812">Transmembrane</keyword>
<dbReference type="PANTHER" id="PTHR30168:SF0">
    <property type="entry name" value="INNER MEMBRANE PROTEIN"/>
    <property type="match status" value="1"/>
</dbReference>
<dbReference type="OrthoDB" id="9774900at2"/>
<dbReference type="Pfam" id="PF04228">
    <property type="entry name" value="Zn_peptidase"/>
    <property type="match status" value="1"/>
</dbReference>
<feature type="transmembrane region" description="Helical" evidence="6">
    <location>
        <begin position="49"/>
        <end position="69"/>
    </location>
</feature>
<keyword evidence="9" id="KW-1185">Reference proteome</keyword>
<keyword evidence="4 6" id="KW-0472">Membrane</keyword>